<dbReference type="Pfam" id="PF07176">
    <property type="entry name" value="DUF1400"/>
    <property type="match status" value="1"/>
</dbReference>
<dbReference type="InterPro" id="IPR006311">
    <property type="entry name" value="TAT_signal"/>
</dbReference>
<evidence type="ECO:0000256" key="1">
    <source>
        <dbReference type="ARBA" id="ARBA00022801"/>
    </source>
</evidence>
<keyword evidence="2" id="KW-0442">Lipid degradation</keyword>
<dbReference type="InterPro" id="IPR029058">
    <property type="entry name" value="AB_hydrolase_fold"/>
</dbReference>
<reference evidence="6" key="1">
    <citation type="journal article" date="2020" name="mSystems">
        <title>Genome- and Community-Level Interaction Insights into Carbon Utilization and Element Cycling Functions of Hydrothermarchaeota in Hydrothermal Sediment.</title>
        <authorList>
            <person name="Zhou Z."/>
            <person name="Liu Y."/>
            <person name="Xu W."/>
            <person name="Pan J."/>
            <person name="Luo Z.H."/>
            <person name="Li M."/>
        </authorList>
    </citation>
    <scope>NUCLEOTIDE SEQUENCE [LARGE SCALE GENOMIC DNA]</scope>
    <source>
        <strain evidence="6">SpSt-418</strain>
    </source>
</reference>
<keyword evidence="4" id="KW-0732">Signal</keyword>
<keyword evidence="1 6" id="KW-0378">Hydrolase</keyword>
<evidence type="ECO:0000259" key="5">
    <source>
        <dbReference type="Pfam" id="PF07176"/>
    </source>
</evidence>
<dbReference type="Gene3D" id="3.40.50.1820">
    <property type="entry name" value="alpha/beta hydrolase"/>
    <property type="match status" value="1"/>
</dbReference>
<evidence type="ECO:0000256" key="2">
    <source>
        <dbReference type="ARBA" id="ARBA00022963"/>
    </source>
</evidence>
<dbReference type="AlphaFoldDB" id="A0A7C3KFG4"/>
<accession>A0A7C3KFG4</accession>
<evidence type="ECO:0000313" key="6">
    <source>
        <dbReference type="EMBL" id="HFM98728.1"/>
    </source>
</evidence>
<comment type="caution">
    <text evidence="6">The sequence shown here is derived from an EMBL/GenBank/DDBJ whole genome shotgun (WGS) entry which is preliminary data.</text>
</comment>
<gene>
    <name evidence="6" type="ORF">ENR64_13425</name>
</gene>
<dbReference type="SUPFAM" id="SSF53474">
    <property type="entry name" value="alpha/beta-Hydrolases"/>
    <property type="match status" value="1"/>
</dbReference>
<dbReference type="GO" id="GO:0003847">
    <property type="term" value="F:1-alkyl-2-acetylglycerophosphocholine esterase activity"/>
    <property type="evidence" value="ECO:0007669"/>
    <property type="project" value="TreeGrafter"/>
</dbReference>
<evidence type="ECO:0000256" key="4">
    <source>
        <dbReference type="SAM" id="SignalP"/>
    </source>
</evidence>
<protein>
    <submittedName>
        <fullName evidence="6">Alpha/beta fold hydrolase</fullName>
    </submittedName>
</protein>
<dbReference type="Pfam" id="PF03403">
    <property type="entry name" value="PAF-AH_p_II"/>
    <property type="match status" value="1"/>
</dbReference>
<dbReference type="PANTHER" id="PTHR10272:SF13">
    <property type="entry name" value="POLY(ETHYLENE TEREPHTHALATE) HYDROLASE"/>
    <property type="match status" value="1"/>
</dbReference>
<dbReference type="InterPro" id="IPR010802">
    <property type="entry name" value="DUF1400"/>
</dbReference>
<organism evidence="6">
    <name type="scientific">Oscillatoriales cyanobacterium SpSt-418</name>
    <dbReference type="NCBI Taxonomy" id="2282169"/>
    <lineage>
        <taxon>Bacteria</taxon>
        <taxon>Bacillati</taxon>
        <taxon>Cyanobacteriota</taxon>
        <taxon>Cyanophyceae</taxon>
        <taxon>Oscillatoriophycideae</taxon>
        <taxon>Oscillatoriales</taxon>
    </lineage>
</organism>
<proteinExistence type="predicted"/>
<evidence type="ECO:0000256" key="3">
    <source>
        <dbReference type="ARBA" id="ARBA00023098"/>
    </source>
</evidence>
<feature type="signal peptide" evidence="4">
    <location>
        <begin position="1"/>
        <end position="24"/>
    </location>
</feature>
<keyword evidence="3" id="KW-0443">Lipid metabolism</keyword>
<name>A0A7C3KFG4_9CYAN</name>
<dbReference type="PANTHER" id="PTHR10272">
    <property type="entry name" value="PLATELET-ACTIVATING FACTOR ACETYLHYDROLASE"/>
    <property type="match status" value="1"/>
</dbReference>
<dbReference type="PROSITE" id="PS51318">
    <property type="entry name" value="TAT"/>
    <property type="match status" value="1"/>
</dbReference>
<dbReference type="GO" id="GO:0016042">
    <property type="term" value="P:lipid catabolic process"/>
    <property type="evidence" value="ECO:0007669"/>
    <property type="project" value="UniProtKB-KW"/>
</dbReference>
<feature type="chain" id="PRO_5027710167" evidence="4">
    <location>
        <begin position="25"/>
        <end position="565"/>
    </location>
</feature>
<feature type="domain" description="DUF1400" evidence="5">
    <location>
        <begin position="33"/>
        <end position="159"/>
    </location>
</feature>
<sequence length="565" mass="62162">MALYRKRFVNGVAALALSFGVSTAALVPKSAQAAEKIYITYGPFATSLPVKSLETFAATGTIDRDFQFFARNLDANALAQFREVLRRRFKISPVAFNQLAYTRMGEDGLKSLGLIIKTETGDNGAIALRGAMTLAANDPQGFSMVSLLQQYPSRNVQIDAQQLLKLQQYLTTVIDYRDTSVVAIQAQAKREVSVEKPPNFSQMEALWKPGKLPYRKLTFTVPSFGYVLPPTTQRPVRNFPLDVYLPQSNQPLPIVVLSHGLGSRRQDLAFLAEHLASHGFVVVVPEHLGSNKGAQTALAEGLLYADPSQTEFVDRPQDIQRSLDFLTSRVKTDPNLRNRLNFNAIGMIGHSFGGYTTLAIAGAELNLQRLSQICKIDRVYVNPSVFLQCSADGLPTTGYRLRDPRIKAAIAINPVAGEVFDSKGVGKIQIPMMLISGTNDFVTPALTEQIHPFLWLTSKQKYLVTMQPASHNSFYPPMKNSPPPSAVGKLLQGPDPVLGSQYVKALSVAMMQVHLNNQANYAPYLTASYAQFLSQSPLELRMVRSLTAEQLEAAFGKKPPIPIFP</sequence>
<dbReference type="EMBL" id="DSRU01000197">
    <property type="protein sequence ID" value="HFM98728.1"/>
    <property type="molecule type" value="Genomic_DNA"/>
</dbReference>